<evidence type="ECO:0000313" key="8">
    <source>
        <dbReference type="EMBL" id="RXW13673.1"/>
    </source>
</evidence>
<gene>
    <name evidence="8" type="ORF">EST38_g12179</name>
</gene>
<evidence type="ECO:0000256" key="6">
    <source>
        <dbReference type="RuleBase" id="RU367155"/>
    </source>
</evidence>
<evidence type="ECO:0000256" key="2">
    <source>
        <dbReference type="ARBA" id="ARBA00023015"/>
    </source>
</evidence>
<dbReference type="PROSITE" id="PS51152">
    <property type="entry name" value="NFYA_HAP2_2"/>
    <property type="match status" value="1"/>
</dbReference>
<keyword evidence="3 6" id="KW-0238">DNA-binding</keyword>
<keyword evidence="5 6" id="KW-0539">Nucleus</keyword>
<feature type="compositionally biased region" description="Basic residues" evidence="7">
    <location>
        <begin position="209"/>
        <end position="231"/>
    </location>
</feature>
<dbReference type="Gene3D" id="6.10.250.2430">
    <property type="match status" value="1"/>
</dbReference>
<dbReference type="GO" id="GO:0005634">
    <property type="term" value="C:nucleus"/>
    <property type="evidence" value="ECO:0007669"/>
    <property type="project" value="UniProtKB-SubCell"/>
</dbReference>
<dbReference type="GO" id="GO:0003677">
    <property type="term" value="F:DNA binding"/>
    <property type="evidence" value="ECO:0007669"/>
    <property type="project" value="UniProtKB-KW"/>
</dbReference>
<evidence type="ECO:0000256" key="5">
    <source>
        <dbReference type="ARBA" id="ARBA00023242"/>
    </source>
</evidence>
<dbReference type="STRING" id="2316362.A0A4Q2D338"/>
<feature type="region of interest" description="Disordered" evidence="7">
    <location>
        <begin position="113"/>
        <end position="181"/>
    </location>
</feature>
<comment type="similarity">
    <text evidence="6">Belongs to the NFYA/HAP2 subunit family.</text>
</comment>
<feature type="region of interest" description="Disordered" evidence="7">
    <location>
        <begin position="79"/>
        <end position="100"/>
    </location>
</feature>
<dbReference type="Pfam" id="PF02045">
    <property type="entry name" value="CBFB_NFYA"/>
    <property type="match status" value="1"/>
</dbReference>
<proteinExistence type="inferred from homology"/>
<dbReference type="SMART" id="SM00521">
    <property type="entry name" value="CBF"/>
    <property type="match status" value="1"/>
</dbReference>
<comment type="subunit">
    <text evidence="6">Heterotrimer.</text>
</comment>
<dbReference type="AlphaFoldDB" id="A0A4Q2D338"/>
<dbReference type="PRINTS" id="PR00616">
    <property type="entry name" value="CCAATSUBUNTB"/>
</dbReference>
<keyword evidence="9" id="KW-1185">Reference proteome</keyword>
<dbReference type="Proteomes" id="UP000290288">
    <property type="component" value="Unassembled WGS sequence"/>
</dbReference>
<organism evidence="8 9">
    <name type="scientific">Candolleomyces aberdarensis</name>
    <dbReference type="NCBI Taxonomy" id="2316362"/>
    <lineage>
        <taxon>Eukaryota</taxon>
        <taxon>Fungi</taxon>
        <taxon>Dikarya</taxon>
        <taxon>Basidiomycota</taxon>
        <taxon>Agaricomycotina</taxon>
        <taxon>Agaricomycetes</taxon>
        <taxon>Agaricomycetidae</taxon>
        <taxon>Agaricales</taxon>
        <taxon>Agaricineae</taxon>
        <taxon>Psathyrellaceae</taxon>
        <taxon>Candolleomyces</taxon>
    </lineage>
</organism>
<protein>
    <recommendedName>
        <fullName evidence="6">Transcriptional activator HAP2</fullName>
    </recommendedName>
</protein>
<dbReference type="EMBL" id="SDEE01000856">
    <property type="protein sequence ID" value="RXW13673.1"/>
    <property type="molecule type" value="Genomic_DNA"/>
</dbReference>
<dbReference type="OrthoDB" id="1097733at2759"/>
<accession>A0A4Q2D338</accession>
<evidence type="ECO:0000313" key="9">
    <source>
        <dbReference type="Proteomes" id="UP000290288"/>
    </source>
</evidence>
<evidence type="ECO:0000256" key="3">
    <source>
        <dbReference type="ARBA" id="ARBA00023125"/>
    </source>
</evidence>
<sequence>MDPSIDDQLYFLNQNQNHYLNDIFENPPPPHVHHQQQQPPQQHIDDEPLYVNAKQYFRILKRRVARSRLDEVHRLSRQRKPYLHESRHKHAMRRPRGPGGRFLTAEEIAAQKRAADANPGSLENDADDVEDDQDPVMDQIPEPSTSADTRLDREHEQPIQPPIVEQRIPRDPHPSHHVDDPFFTPVLTPPAPFRAPSMSIPQQIPHIASHSHAHNHGGSHSHAHSHSRHSHNPPPLFPSMPKSLPVNISSPYAANPTPVMHHVPHPHAHARHHHSNLNYMYDNSQIQRRPDEIIQFGTQGPTN</sequence>
<comment type="caution">
    <text evidence="8">The sequence shown here is derived from an EMBL/GenBank/DDBJ whole genome shotgun (WGS) entry which is preliminary data.</text>
</comment>
<feature type="region of interest" description="Disordered" evidence="7">
    <location>
        <begin position="22"/>
        <end position="42"/>
    </location>
</feature>
<keyword evidence="4 6" id="KW-0804">Transcription</keyword>
<dbReference type="InterPro" id="IPR001289">
    <property type="entry name" value="NFYA"/>
</dbReference>
<comment type="subcellular location">
    <subcellularLocation>
        <location evidence="1 6">Nucleus</location>
    </subcellularLocation>
</comment>
<feature type="compositionally biased region" description="Basic and acidic residues" evidence="7">
    <location>
        <begin position="167"/>
        <end position="180"/>
    </location>
</feature>
<dbReference type="PANTHER" id="PTHR12632">
    <property type="entry name" value="TRANSCRIPTION FACTOR NF-Y ALPHA-RELATED"/>
    <property type="match status" value="1"/>
</dbReference>
<evidence type="ECO:0000256" key="1">
    <source>
        <dbReference type="ARBA" id="ARBA00004123"/>
    </source>
</evidence>
<comment type="function">
    <text evidence="6">Component of the sequence-specific heterotrimeric transcription factor (NF-Y) which specifically recognizes a 5'-CCAAT-3' box motif found in the promoters of its target genes.</text>
</comment>
<reference evidence="8 9" key="1">
    <citation type="submission" date="2019-01" db="EMBL/GenBank/DDBJ databases">
        <title>Draft genome sequence of Psathyrella aberdarensis IHI B618.</title>
        <authorList>
            <person name="Buettner E."/>
            <person name="Kellner H."/>
        </authorList>
    </citation>
    <scope>NUCLEOTIDE SEQUENCE [LARGE SCALE GENOMIC DNA]</scope>
    <source>
        <strain evidence="8 9">IHI B618</strain>
    </source>
</reference>
<evidence type="ECO:0000256" key="4">
    <source>
        <dbReference type="ARBA" id="ARBA00023163"/>
    </source>
</evidence>
<evidence type="ECO:0000256" key="7">
    <source>
        <dbReference type="SAM" id="MobiDB-lite"/>
    </source>
</evidence>
<feature type="region of interest" description="Disordered" evidence="7">
    <location>
        <begin position="209"/>
        <end position="242"/>
    </location>
</feature>
<feature type="compositionally biased region" description="Acidic residues" evidence="7">
    <location>
        <begin position="124"/>
        <end position="135"/>
    </location>
</feature>
<keyword evidence="2 6" id="KW-0805">Transcription regulation</keyword>
<feature type="compositionally biased region" description="Basic residues" evidence="7">
    <location>
        <begin position="79"/>
        <end position="96"/>
    </location>
</feature>
<dbReference type="GO" id="GO:0003700">
    <property type="term" value="F:DNA-binding transcription factor activity"/>
    <property type="evidence" value="ECO:0007669"/>
    <property type="project" value="UniProtKB-UniRule"/>
</dbReference>
<name>A0A4Q2D338_9AGAR</name>